<dbReference type="OrthoDB" id="7822067at2"/>
<feature type="domain" description="Tip attachment protein J" evidence="1">
    <location>
        <begin position="472"/>
        <end position="633"/>
    </location>
</feature>
<protein>
    <recommendedName>
        <fullName evidence="1">Tip attachment protein J domain-containing protein</fullName>
    </recommendedName>
</protein>
<gene>
    <name evidence="2" type="ORF">SUH3_12025</name>
</gene>
<accession>A0A073IX13</accession>
<reference evidence="2 3" key="1">
    <citation type="submission" date="2014-01" db="EMBL/GenBank/DDBJ databases">
        <title>Sulfitobacter sp. H3 (MCCC 1A00686) Genome Sequencing.</title>
        <authorList>
            <person name="Lai Q."/>
            <person name="Hong Z."/>
        </authorList>
    </citation>
    <scope>NUCLEOTIDE SEQUENCE [LARGE SCALE GENOMIC DNA]</scope>
    <source>
        <strain evidence="2 3">H3</strain>
    </source>
</reference>
<evidence type="ECO:0000259" key="1">
    <source>
        <dbReference type="Pfam" id="PF13550"/>
    </source>
</evidence>
<evidence type="ECO:0000313" key="3">
    <source>
        <dbReference type="Proteomes" id="UP000027746"/>
    </source>
</evidence>
<evidence type="ECO:0000313" key="2">
    <source>
        <dbReference type="EMBL" id="KEJ93991.1"/>
    </source>
</evidence>
<sequence length="1673" mass="174849">MAIFTAIAAAITAISSWTIGLGALGSFAIGNFLLRAAVQLGVSALARAFAGKPQAEPFSIQGSIQTGGSVPRSFVLGPSLSAGSLAWHSEWGDVGGTPNAYYTQVIALSDLPVAGLRRWFIEGRAVSLEDTGDEKGLAAVEYRENGKDHAWLRFHDGNQTAADEFLTGTVSQTAPRVYSPSRIGFGVAYVVVTFRVNQEIFTGFPRSKFVLDGVKLYDISKDGSQGGVGLQRWDEPATWGGDGDALPAVQAYNLARGFRYGSPALGGGFEAAGRVSLGSGVSTLSLELIGGGGGGMTDEAGTDTVATLKDGAAVVQVWTASGGAARSALDHNGGVSPRSPFGDGAEGQKYIQASGKGENGGQPLIRGGASGVVVVVSDFDISGLSDPILEIEIGAGATDARDGVALYSAGFEAGSRAASWFYGLQGLTAARLPAAHWISQVEKCRAEIQGEDGLEPIYRAAGEITVNSEIGAAFEALLTACAGRMSEVGGIFKIYVGGPDAPVAHFTDLDIVSLSPQSFTPFYGLSDTVNGVIASYPSPDEGYVMRSTPPLYNPAFEVEDGGRRLMADVQLPFVPFPAQAQRLLVGELAAARRARRHTHTLPARFRLIEPGDVVTWTSARNGYEAKQFRVDGIIDLPNCDLIVDVTEVDPADHGNWDHASDFVPVTPSPLPPVLPSAQSVVGFDPIAADVGDGTGAARRPGLLMRWDGGVDDVAGILFEVSVATTHEVVAQVETRAFEVGVLPVVSGLLPATIYEVRAKYIPASPRAVSWTPSVLVSTNGVYLGVDDLDGPVQDTLKNADEVRGDHDALVDGFVGKLSDAFDGVDTAIDAMGADVSSIVSQVTGLLPSGFGGGAQYWQEASGALAPQAANTPYPISYDAALSANAIELSASNKNVATKGIVEVQSDRVYEIEVKGRVTNDGTKGPIFHYLGISTWDSSGVALLTNFQFKLDDVSVADGVFHLTMIVAGEGSAAYPAGSAGINMPTGTAVFRPHYRVNGGNNSDATVKISMLAVREVTGISKADSVKATLETQYLTSEGVNGAIAAMQTLLQAGIDDNADDIGSISATLTSEYLTKADTESAIAAVQTLLQAGIDGNADDIGQVSATLTSDYLTKVDTESAIAAARLSLSSAFSKSQGVLIDQFLTDALGWNRYAAEGVLTKAANEIFDEGETWGFDLTAVQRDGLASGTGTGAWSGQRNALGYVVECDFTLVSGTLTGAGLYLAWKNTGGQTWASFKEMQDCLSGPVVLGQRATARVLLKRPSAFTGTFDLHVFHAFANWNGFPAMAAKNIKFHRVNIRVATAEELAQEQIQDDVADVAADLAVNHYTKAATDSAIAAATTDLSVDISNLQGNITDILGLEANFTNGTIFGTMLTELGVMANGVPSVVTAQGTAIADLEGNASAGYLIKAQAGDEVSLLELIAADGSEGSVSIAKISAASILLDGSVTAAHVSVSSFAAAGLAVFGGTLRSSTFNGAINGSGAITDPGSQGWAITKEGNAAFTNLISRSDLVVGSVSDGSALLLYATPVVKLHFERATANSLGVWTQDNFWTLAWAASYRHYESRSVYSGGKGDITTYYTDRTSVIFRYRLKIAGVWGAWVNYSQSGWSASFTTWQTHTATEVLLGNYDDVELDVLIAHNEISQPSNPSYWGGSAFTQPNIKDVALIGKAIAR</sequence>
<dbReference type="InterPro" id="IPR032876">
    <property type="entry name" value="J_dom"/>
</dbReference>
<organism evidence="2 3">
    <name type="scientific">Pseudosulfitobacter pseudonitzschiae</name>
    <dbReference type="NCBI Taxonomy" id="1402135"/>
    <lineage>
        <taxon>Bacteria</taxon>
        <taxon>Pseudomonadati</taxon>
        <taxon>Pseudomonadota</taxon>
        <taxon>Alphaproteobacteria</taxon>
        <taxon>Rhodobacterales</taxon>
        <taxon>Roseobacteraceae</taxon>
        <taxon>Pseudosulfitobacter</taxon>
    </lineage>
</organism>
<name>A0A073IX13_9RHOB</name>
<dbReference type="RefSeq" id="WP_051694682.1">
    <property type="nucleotide sequence ID" value="NZ_FQVP01000008.1"/>
</dbReference>
<comment type="caution">
    <text evidence="2">The sequence shown here is derived from an EMBL/GenBank/DDBJ whole genome shotgun (WGS) entry which is preliminary data.</text>
</comment>
<keyword evidence="3" id="KW-1185">Reference proteome</keyword>
<dbReference type="EMBL" id="JAMD01000021">
    <property type="protein sequence ID" value="KEJ93991.1"/>
    <property type="molecule type" value="Genomic_DNA"/>
</dbReference>
<dbReference type="Pfam" id="PF13550">
    <property type="entry name" value="Phage-tail_3"/>
    <property type="match status" value="1"/>
</dbReference>
<dbReference type="Proteomes" id="UP000027746">
    <property type="component" value="Unassembled WGS sequence"/>
</dbReference>
<proteinExistence type="predicted"/>